<dbReference type="Pfam" id="PF00581">
    <property type="entry name" value="Rhodanese"/>
    <property type="match status" value="1"/>
</dbReference>
<name>A0A5C8PVD9_9HYPH</name>
<feature type="domain" description="Rhodanese" evidence="1">
    <location>
        <begin position="34"/>
        <end position="153"/>
    </location>
</feature>
<reference evidence="2 3" key="1">
    <citation type="submission" date="2019-06" db="EMBL/GenBank/DDBJ databases">
        <title>New taxonomy in bacterial strain CC-CFT640, isolated from vineyard.</title>
        <authorList>
            <person name="Lin S.-Y."/>
            <person name="Tsai C.-F."/>
            <person name="Young C.-C."/>
        </authorList>
    </citation>
    <scope>NUCLEOTIDE SEQUENCE [LARGE SCALE GENOMIC DNA]</scope>
    <source>
        <strain evidence="2 3">CC-CFT640</strain>
    </source>
</reference>
<evidence type="ECO:0000313" key="3">
    <source>
        <dbReference type="Proteomes" id="UP000321638"/>
    </source>
</evidence>
<keyword evidence="3" id="KW-1185">Reference proteome</keyword>
<comment type="caution">
    <text evidence="2">The sequence shown here is derived from an EMBL/GenBank/DDBJ whole genome shotgun (WGS) entry which is preliminary data.</text>
</comment>
<dbReference type="Proteomes" id="UP000321638">
    <property type="component" value="Unassembled WGS sequence"/>
</dbReference>
<dbReference type="InterPro" id="IPR044240">
    <property type="entry name" value="STR4-like"/>
</dbReference>
<sequence>MSQAIDISARYEIALANGYAGDVSPTSAWRMLSEIADATLIDVRTTAEWAYVGGPDLRTIGKAPLMIEWQTFPSMQIDPGFVAKLAQHVGARDMPLLMLCRSGARSAAAATAMTAAGYRCCFNVASGFEGILDAAGHRGSASGWKADGLPWSQK</sequence>
<dbReference type="OrthoDB" id="9815890at2"/>
<evidence type="ECO:0000313" key="2">
    <source>
        <dbReference type="EMBL" id="TXL81879.1"/>
    </source>
</evidence>
<dbReference type="SUPFAM" id="SSF52821">
    <property type="entry name" value="Rhodanese/Cell cycle control phosphatase"/>
    <property type="match status" value="1"/>
</dbReference>
<protein>
    <submittedName>
        <fullName evidence="2">Rhodanese-like domain-containing protein</fullName>
    </submittedName>
</protein>
<gene>
    <name evidence="2" type="ORF">FHP25_02095</name>
</gene>
<accession>A0A5C8PVD9</accession>
<dbReference type="SMART" id="SM00450">
    <property type="entry name" value="RHOD"/>
    <property type="match status" value="1"/>
</dbReference>
<organism evidence="2 3">
    <name type="scientific">Vineibacter terrae</name>
    <dbReference type="NCBI Taxonomy" id="2586908"/>
    <lineage>
        <taxon>Bacteria</taxon>
        <taxon>Pseudomonadati</taxon>
        <taxon>Pseudomonadota</taxon>
        <taxon>Alphaproteobacteria</taxon>
        <taxon>Hyphomicrobiales</taxon>
        <taxon>Vineibacter</taxon>
    </lineage>
</organism>
<evidence type="ECO:0000259" key="1">
    <source>
        <dbReference type="PROSITE" id="PS50206"/>
    </source>
</evidence>
<dbReference type="InterPro" id="IPR001763">
    <property type="entry name" value="Rhodanese-like_dom"/>
</dbReference>
<dbReference type="Gene3D" id="3.40.250.10">
    <property type="entry name" value="Rhodanese-like domain"/>
    <property type="match status" value="1"/>
</dbReference>
<proteinExistence type="predicted"/>
<dbReference type="InterPro" id="IPR036873">
    <property type="entry name" value="Rhodanese-like_dom_sf"/>
</dbReference>
<dbReference type="PROSITE" id="PS50206">
    <property type="entry name" value="RHODANESE_3"/>
    <property type="match status" value="1"/>
</dbReference>
<dbReference type="PANTHER" id="PTHR47377">
    <property type="entry name" value="RHODANESE-LIKE DOMAIN-CONTAINING PROTEIN 4, CHLOROPLASTIC"/>
    <property type="match status" value="1"/>
</dbReference>
<dbReference type="EMBL" id="VDUZ01000002">
    <property type="protein sequence ID" value="TXL81879.1"/>
    <property type="molecule type" value="Genomic_DNA"/>
</dbReference>
<dbReference type="AlphaFoldDB" id="A0A5C8PVD9"/>
<dbReference type="PANTHER" id="PTHR47377:SF1">
    <property type="entry name" value="RHODANESE-LIKE DOMAIN-CONTAINING PROTEIN 4, CHLOROPLASTIC"/>
    <property type="match status" value="1"/>
</dbReference>
<dbReference type="RefSeq" id="WP_147845235.1">
    <property type="nucleotide sequence ID" value="NZ_VDUZ01000002.1"/>
</dbReference>